<evidence type="ECO:0000313" key="2">
    <source>
        <dbReference type="Proteomes" id="UP000821853"/>
    </source>
</evidence>
<proteinExistence type="predicted"/>
<protein>
    <submittedName>
        <fullName evidence="1">Uncharacterized protein</fullName>
    </submittedName>
</protein>
<reference evidence="1 2" key="1">
    <citation type="journal article" date="2020" name="Cell">
        <title>Large-Scale Comparative Analyses of Tick Genomes Elucidate Their Genetic Diversity and Vector Capacities.</title>
        <authorList>
            <consortium name="Tick Genome and Microbiome Consortium (TIGMIC)"/>
            <person name="Jia N."/>
            <person name="Wang J."/>
            <person name="Shi W."/>
            <person name="Du L."/>
            <person name="Sun Y."/>
            <person name="Zhan W."/>
            <person name="Jiang J.F."/>
            <person name="Wang Q."/>
            <person name="Zhang B."/>
            <person name="Ji P."/>
            <person name="Bell-Sakyi L."/>
            <person name="Cui X.M."/>
            <person name="Yuan T.T."/>
            <person name="Jiang B.G."/>
            <person name="Yang W.F."/>
            <person name="Lam T.T."/>
            <person name="Chang Q.C."/>
            <person name="Ding S.J."/>
            <person name="Wang X.J."/>
            <person name="Zhu J.G."/>
            <person name="Ruan X.D."/>
            <person name="Zhao L."/>
            <person name="Wei J.T."/>
            <person name="Ye R.Z."/>
            <person name="Que T.C."/>
            <person name="Du C.H."/>
            <person name="Zhou Y.H."/>
            <person name="Cheng J.X."/>
            <person name="Dai P.F."/>
            <person name="Guo W.B."/>
            <person name="Han X.H."/>
            <person name="Huang E.J."/>
            <person name="Li L.F."/>
            <person name="Wei W."/>
            <person name="Gao Y.C."/>
            <person name="Liu J.Z."/>
            <person name="Shao H.Z."/>
            <person name="Wang X."/>
            <person name="Wang C.C."/>
            <person name="Yang T.C."/>
            <person name="Huo Q.B."/>
            <person name="Li W."/>
            <person name="Chen H.Y."/>
            <person name="Chen S.E."/>
            <person name="Zhou L.G."/>
            <person name="Ni X.B."/>
            <person name="Tian J.H."/>
            <person name="Sheng Y."/>
            <person name="Liu T."/>
            <person name="Pan Y.S."/>
            <person name="Xia L.Y."/>
            <person name="Li J."/>
            <person name="Zhao F."/>
            <person name="Cao W.C."/>
        </authorList>
    </citation>
    <scope>NUCLEOTIDE SEQUENCE [LARGE SCALE GENOMIC DNA]</scope>
    <source>
        <strain evidence="1">HaeL-2018</strain>
    </source>
</reference>
<gene>
    <name evidence="1" type="ORF">HPB48_015473</name>
</gene>
<organism evidence="1 2">
    <name type="scientific">Haemaphysalis longicornis</name>
    <name type="common">Bush tick</name>
    <dbReference type="NCBI Taxonomy" id="44386"/>
    <lineage>
        <taxon>Eukaryota</taxon>
        <taxon>Metazoa</taxon>
        <taxon>Ecdysozoa</taxon>
        <taxon>Arthropoda</taxon>
        <taxon>Chelicerata</taxon>
        <taxon>Arachnida</taxon>
        <taxon>Acari</taxon>
        <taxon>Parasitiformes</taxon>
        <taxon>Ixodida</taxon>
        <taxon>Ixodoidea</taxon>
        <taxon>Ixodidae</taxon>
        <taxon>Haemaphysalinae</taxon>
        <taxon>Haemaphysalis</taxon>
    </lineage>
</organism>
<sequence length="179" mass="19942">MRLPWIKDVCFRGSARRDVCTGNENGSLRRRRSRECQLTVRCEQPAASREICDPGPSTGYAELAKLRRGRTFGLGGHSGLDCSCYFTSMQISSFVKRQLPDWRAVIWCNAGLWSAFTVVEISGASIFDALTTRRLAGAAEAEGKPQPPHKYKLSRRVAEALLPVYQCLLDSQLLEQCKG</sequence>
<dbReference type="Proteomes" id="UP000821853">
    <property type="component" value="Chromosome 1"/>
</dbReference>
<accession>A0A9J6FHW2</accession>
<evidence type="ECO:0000313" key="1">
    <source>
        <dbReference type="EMBL" id="KAH9362613.1"/>
    </source>
</evidence>
<dbReference type="AlphaFoldDB" id="A0A9J6FHW2"/>
<comment type="caution">
    <text evidence="1">The sequence shown here is derived from an EMBL/GenBank/DDBJ whole genome shotgun (WGS) entry which is preliminary data.</text>
</comment>
<name>A0A9J6FHW2_HAELO</name>
<dbReference type="VEuPathDB" id="VectorBase:HLOH_044224"/>
<keyword evidence="2" id="KW-1185">Reference proteome</keyword>
<dbReference type="EMBL" id="JABSTR010000001">
    <property type="protein sequence ID" value="KAH9362613.1"/>
    <property type="molecule type" value="Genomic_DNA"/>
</dbReference>